<dbReference type="PROSITE" id="PS00061">
    <property type="entry name" value="ADH_SHORT"/>
    <property type="match status" value="1"/>
</dbReference>
<dbReference type="Proteomes" id="UP000321490">
    <property type="component" value="Unassembled WGS sequence"/>
</dbReference>
<dbReference type="Gene3D" id="3.40.50.720">
    <property type="entry name" value="NAD(P)-binding Rossmann-like Domain"/>
    <property type="match status" value="1"/>
</dbReference>
<accession>A0A562IRS3</accession>
<dbReference type="Pfam" id="PF13561">
    <property type="entry name" value="adh_short_C2"/>
    <property type="match status" value="1"/>
</dbReference>
<gene>
    <name evidence="3" type="ORF">JD78_02235</name>
</gene>
<organism evidence="3 4">
    <name type="scientific">Modestobacter roseus</name>
    <dbReference type="NCBI Taxonomy" id="1181884"/>
    <lineage>
        <taxon>Bacteria</taxon>
        <taxon>Bacillati</taxon>
        <taxon>Actinomycetota</taxon>
        <taxon>Actinomycetes</taxon>
        <taxon>Geodermatophilales</taxon>
        <taxon>Geodermatophilaceae</taxon>
        <taxon>Modestobacter</taxon>
    </lineage>
</organism>
<dbReference type="InterPro" id="IPR036291">
    <property type="entry name" value="NAD(P)-bd_dom_sf"/>
</dbReference>
<reference evidence="3 4" key="1">
    <citation type="submission" date="2019-07" db="EMBL/GenBank/DDBJ databases">
        <title>R&amp;d 2014.</title>
        <authorList>
            <person name="Klenk H.-P."/>
        </authorList>
    </citation>
    <scope>NUCLEOTIDE SEQUENCE [LARGE SCALE GENOMIC DNA]</scope>
    <source>
        <strain evidence="3 4">DSM 45764</strain>
    </source>
</reference>
<dbReference type="PRINTS" id="PR00081">
    <property type="entry name" value="GDHRDH"/>
</dbReference>
<keyword evidence="2" id="KW-0560">Oxidoreductase</keyword>
<sequence>MATATTTAVVTGGSRGLGAAIAARLRADGHAVAVLDVIPPDDTDLAAGYTECDVTEPDQLDAAMTAIAGQHGGIDVLVNNAGLISPRRPYTESSKQELLRFLTVNAVGYALATQAAHPHLTASDRGCVVNVASRTFFTGGPGQLAYVASKGAVLGMTRVLARELGEHGVTVNAVMPGQVATPGTEQYNSEDDFDRTMAQQAIRRRVQPDDLAGLVSFLAGADARMITGQTIVCDGGGLLH</sequence>
<dbReference type="PRINTS" id="PR00080">
    <property type="entry name" value="SDRFAMILY"/>
</dbReference>
<dbReference type="GO" id="GO:0016616">
    <property type="term" value="F:oxidoreductase activity, acting on the CH-OH group of donors, NAD or NADP as acceptor"/>
    <property type="evidence" value="ECO:0007669"/>
    <property type="project" value="TreeGrafter"/>
</dbReference>
<dbReference type="InterPro" id="IPR002347">
    <property type="entry name" value="SDR_fam"/>
</dbReference>
<evidence type="ECO:0000256" key="2">
    <source>
        <dbReference type="ARBA" id="ARBA00023002"/>
    </source>
</evidence>
<keyword evidence="4" id="KW-1185">Reference proteome</keyword>
<comment type="similarity">
    <text evidence="1">Belongs to the short-chain dehydrogenases/reductases (SDR) family.</text>
</comment>
<comment type="caution">
    <text evidence="3">The sequence shown here is derived from an EMBL/GenBank/DDBJ whole genome shotgun (WGS) entry which is preliminary data.</text>
</comment>
<dbReference type="EMBL" id="VLKF01000001">
    <property type="protein sequence ID" value="TWH73711.1"/>
    <property type="molecule type" value="Genomic_DNA"/>
</dbReference>
<dbReference type="AlphaFoldDB" id="A0A562IRS3"/>
<dbReference type="PANTHER" id="PTHR42760:SF133">
    <property type="entry name" value="3-OXOACYL-[ACYL-CARRIER-PROTEIN] REDUCTASE"/>
    <property type="match status" value="1"/>
</dbReference>
<dbReference type="PANTHER" id="PTHR42760">
    <property type="entry name" value="SHORT-CHAIN DEHYDROGENASES/REDUCTASES FAMILY MEMBER"/>
    <property type="match status" value="1"/>
</dbReference>
<dbReference type="RefSeq" id="WP_153357758.1">
    <property type="nucleotide sequence ID" value="NZ_JABGDC010000027.1"/>
</dbReference>
<name>A0A562IRS3_9ACTN</name>
<dbReference type="FunFam" id="3.40.50.720:FF:000084">
    <property type="entry name" value="Short-chain dehydrogenase reductase"/>
    <property type="match status" value="1"/>
</dbReference>
<protein>
    <submittedName>
        <fullName evidence="3">3-oxoacyl-[acyl-carrier protein] reductase/pyridoxal 4-dehydrogenase</fullName>
    </submittedName>
</protein>
<evidence type="ECO:0000313" key="4">
    <source>
        <dbReference type="Proteomes" id="UP000321490"/>
    </source>
</evidence>
<dbReference type="SUPFAM" id="SSF51735">
    <property type="entry name" value="NAD(P)-binding Rossmann-fold domains"/>
    <property type="match status" value="1"/>
</dbReference>
<evidence type="ECO:0000256" key="1">
    <source>
        <dbReference type="ARBA" id="ARBA00006484"/>
    </source>
</evidence>
<dbReference type="InterPro" id="IPR020904">
    <property type="entry name" value="Sc_DH/Rdtase_CS"/>
</dbReference>
<evidence type="ECO:0000313" key="3">
    <source>
        <dbReference type="EMBL" id="TWH73711.1"/>
    </source>
</evidence>
<dbReference type="CDD" id="cd05233">
    <property type="entry name" value="SDR_c"/>
    <property type="match status" value="1"/>
</dbReference>
<proteinExistence type="inferred from homology"/>
<dbReference type="OrthoDB" id="517007at2"/>